<accession>A0A7D5GP49</accession>
<dbReference type="Proteomes" id="UP000509241">
    <property type="component" value="Chromosome"/>
</dbReference>
<sequence>MSLAKSVHGCRRGTGPADAGLAHLDAGLAPADAGLTPQKGHEPDSGGDGGTSACFESLFRLNANSVLFEAELEVIGGPVGIILSASVTISFAEATDIDVTWLFGGCYWIDTFPVT</sequence>
<dbReference type="EMBL" id="CP058601">
    <property type="protein sequence ID" value="QLG50033.1"/>
    <property type="molecule type" value="Genomic_DNA"/>
</dbReference>
<gene>
    <name evidence="2" type="ORF">HYG82_14795</name>
</gene>
<evidence type="ECO:0000313" key="3">
    <source>
        <dbReference type="Proteomes" id="UP000509241"/>
    </source>
</evidence>
<organism evidence="2 3">
    <name type="scientific">Natrinema halophilum</name>
    <dbReference type="NCBI Taxonomy" id="1699371"/>
    <lineage>
        <taxon>Archaea</taxon>
        <taxon>Methanobacteriati</taxon>
        <taxon>Methanobacteriota</taxon>
        <taxon>Stenosarchaea group</taxon>
        <taxon>Halobacteria</taxon>
        <taxon>Halobacteriales</taxon>
        <taxon>Natrialbaceae</taxon>
        <taxon>Natrinema</taxon>
    </lineage>
</organism>
<feature type="region of interest" description="Disordered" evidence="1">
    <location>
        <begin position="30"/>
        <end position="49"/>
    </location>
</feature>
<evidence type="ECO:0000256" key="1">
    <source>
        <dbReference type="SAM" id="MobiDB-lite"/>
    </source>
</evidence>
<dbReference type="AlphaFoldDB" id="A0A7D5GP49"/>
<proteinExistence type="predicted"/>
<keyword evidence="3" id="KW-1185">Reference proteome</keyword>
<dbReference type="KEGG" id="haly:HYG82_14795"/>
<dbReference type="RefSeq" id="WP_179262151.1">
    <property type="nucleotide sequence ID" value="NZ_CP058601.1"/>
</dbReference>
<reference evidence="2 3" key="1">
    <citation type="submission" date="2020-07" db="EMBL/GenBank/DDBJ databases">
        <authorList>
            <person name="Cui H."/>
        </authorList>
    </citation>
    <scope>NUCLEOTIDE SEQUENCE [LARGE SCALE GENOMIC DNA]</scope>
    <source>
        <strain evidence="2 3">YPL8</strain>
    </source>
</reference>
<name>A0A7D5GP49_9EURY</name>
<evidence type="ECO:0000313" key="2">
    <source>
        <dbReference type="EMBL" id="QLG50033.1"/>
    </source>
</evidence>
<protein>
    <submittedName>
        <fullName evidence="2">Uncharacterized protein</fullName>
    </submittedName>
</protein>
<dbReference type="GeneID" id="56034584"/>